<dbReference type="EMBL" id="SDRB02005670">
    <property type="protein sequence ID" value="THG13834.1"/>
    <property type="molecule type" value="Genomic_DNA"/>
</dbReference>
<dbReference type="Proteomes" id="UP000306102">
    <property type="component" value="Unassembled WGS sequence"/>
</dbReference>
<protein>
    <submittedName>
        <fullName evidence="1">Uncharacterized protein</fullName>
    </submittedName>
</protein>
<name>A0A4S4ED96_CAMSN</name>
<reference evidence="1 2" key="1">
    <citation type="journal article" date="2018" name="Proc. Natl. Acad. Sci. U.S.A.">
        <title>Draft genome sequence of Camellia sinensis var. sinensis provides insights into the evolution of the tea genome and tea quality.</title>
        <authorList>
            <person name="Wei C."/>
            <person name="Yang H."/>
            <person name="Wang S."/>
            <person name="Zhao J."/>
            <person name="Liu C."/>
            <person name="Gao L."/>
            <person name="Xia E."/>
            <person name="Lu Y."/>
            <person name="Tai Y."/>
            <person name="She G."/>
            <person name="Sun J."/>
            <person name="Cao H."/>
            <person name="Tong W."/>
            <person name="Gao Q."/>
            <person name="Li Y."/>
            <person name="Deng W."/>
            <person name="Jiang X."/>
            <person name="Wang W."/>
            <person name="Chen Q."/>
            <person name="Zhang S."/>
            <person name="Li H."/>
            <person name="Wu J."/>
            <person name="Wang P."/>
            <person name="Li P."/>
            <person name="Shi C."/>
            <person name="Zheng F."/>
            <person name="Jian J."/>
            <person name="Huang B."/>
            <person name="Shan D."/>
            <person name="Shi M."/>
            <person name="Fang C."/>
            <person name="Yue Y."/>
            <person name="Li F."/>
            <person name="Li D."/>
            <person name="Wei S."/>
            <person name="Han B."/>
            <person name="Jiang C."/>
            <person name="Yin Y."/>
            <person name="Xia T."/>
            <person name="Zhang Z."/>
            <person name="Bennetzen J.L."/>
            <person name="Zhao S."/>
            <person name="Wan X."/>
        </authorList>
    </citation>
    <scope>NUCLEOTIDE SEQUENCE [LARGE SCALE GENOMIC DNA]</scope>
    <source>
        <strain evidence="2">cv. Shuchazao</strain>
        <tissue evidence="1">Leaf</tissue>
    </source>
</reference>
<proteinExistence type="predicted"/>
<evidence type="ECO:0000313" key="1">
    <source>
        <dbReference type="EMBL" id="THG13834.1"/>
    </source>
</evidence>
<keyword evidence="2" id="KW-1185">Reference proteome</keyword>
<comment type="caution">
    <text evidence="1">The sequence shown here is derived from an EMBL/GenBank/DDBJ whole genome shotgun (WGS) entry which is preliminary data.</text>
</comment>
<evidence type="ECO:0000313" key="2">
    <source>
        <dbReference type="Proteomes" id="UP000306102"/>
    </source>
</evidence>
<accession>A0A4S4ED96</accession>
<sequence length="194" mass="21876">MTVTQVERTADFLSLAAAKTKKKKPQKIPLFELNNPTPAKCLTNVDLMLLPTSPRERTAKEREEGFLGLILGLMILRVGYRRRSAKSNFSNMIYGFSVASAKQKAMAWRRFTTLLRQRTDDINDGGDISNILVNASGFGAYRQLAALTFSLKLRVATQTGEIKKVKVNQVSFVRSKIYTQPSPFDLMEYDLEHP</sequence>
<dbReference type="AlphaFoldDB" id="A0A4S4ED96"/>
<gene>
    <name evidence="1" type="ORF">TEA_014312</name>
</gene>
<organism evidence="1 2">
    <name type="scientific">Camellia sinensis var. sinensis</name>
    <name type="common">China tea</name>
    <dbReference type="NCBI Taxonomy" id="542762"/>
    <lineage>
        <taxon>Eukaryota</taxon>
        <taxon>Viridiplantae</taxon>
        <taxon>Streptophyta</taxon>
        <taxon>Embryophyta</taxon>
        <taxon>Tracheophyta</taxon>
        <taxon>Spermatophyta</taxon>
        <taxon>Magnoliopsida</taxon>
        <taxon>eudicotyledons</taxon>
        <taxon>Gunneridae</taxon>
        <taxon>Pentapetalae</taxon>
        <taxon>asterids</taxon>
        <taxon>Ericales</taxon>
        <taxon>Theaceae</taxon>
        <taxon>Camellia</taxon>
    </lineage>
</organism>